<dbReference type="GeneID" id="54991220"/>
<dbReference type="GO" id="GO:0004527">
    <property type="term" value="F:exonuclease activity"/>
    <property type="evidence" value="ECO:0007669"/>
    <property type="project" value="UniProtKB-KW"/>
</dbReference>
<keyword evidence="2" id="KW-0378">Hydrolase</keyword>
<dbReference type="RefSeq" id="YP_009800717.1">
    <property type="nucleotide sequence ID" value="NC_047958.1"/>
</dbReference>
<reference evidence="2 3" key="1">
    <citation type="submission" date="2018-03" db="EMBL/GenBank/DDBJ databases">
        <authorList>
            <person name="Keele B.F."/>
        </authorList>
    </citation>
    <scope>NUCLEOTIDE SEQUENCE [LARGE SCALE GENOMIC DNA]</scope>
</reference>
<evidence type="ECO:0000313" key="2">
    <source>
        <dbReference type="EMBL" id="AWD90802.1"/>
    </source>
</evidence>
<name>A0A2S1GN45_9CAUD</name>
<keyword evidence="2" id="KW-0269">Exonuclease</keyword>
<dbReference type="Pfam" id="PF12684">
    <property type="entry name" value="DUF3799"/>
    <property type="match status" value="1"/>
</dbReference>
<organism evidence="2 3">
    <name type="scientific">Burkholderia phage vB_BmuP_KL4</name>
    <dbReference type="NCBI Taxonomy" id="2115967"/>
    <lineage>
        <taxon>Viruses</taxon>
        <taxon>Duplodnaviria</taxon>
        <taxon>Heunggongvirae</taxon>
        <taxon>Uroviricota</taxon>
        <taxon>Caudoviricetes</taxon>
        <taxon>Kelquatrovirus</taxon>
        <taxon>Kelquatrovirus KL4</taxon>
    </lineage>
</organism>
<sequence length="274" mass="31170">MGDVMLIEHLDIDEYHARPEVSKSQLDTLDLSPAHFWALHRDPQRPAPTTRGGQLEGQLAHCAILEPDEFDKRYVLGPTLNRNTKAWKEFVDENAGRIAIQQDQYDTAWRQSDAVRALPEIREALSRGRAEVSAFWTDEETGVECRCRPDWVHDCGDAGVILLDLKTYSIASPGEFRRQVARKRYDVQAALYSDGYAKASGRPVLGFVFVAVETEYPFAANALMLDEESLESGRTKYRKNLRTYAECMRTNTWPGYSTGIDIIRLPQWALITEE</sequence>
<dbReference type="EMBL" id="MH128984">
    <property type="protein sequence ID" value="AWD90802.1"/>
    <property type="molecule type" value="Genomic_DNA"/>
</dbReference>
<dbReference type="Proteomes" id="UP000246280">
    <property type="component" value="Segment"/>
</dbReference>
<dbReference type="KEGG" id="vg:54991220"/>
<evidence type="ECO:0000313" key="3">
    <source>
        <dbReference type="Proteomes" id="UP000246280"/>
    </source>
</evidence>
<reference evidence="2 3" key="2">
    <citation type="submission" date="2018-05" db="EMBL/GenBank/DDBJ databases">
        <title>Lysogenic conversion of Stenotrophomonas maltophilia by temperate phage DLP4.</title>
        <authorList>
            <person name="Dennis J."/>
            <person name="Stothard P."/>
        </authorList>
    </citation>
    <scope>NUCLEOTIDE SEQUENCE [LARGE SCALE GENOMIC DNA]</scope>
</reference>
<dbReference type="InterPro" id="IPR011604">
    <property type="entry name" value="PDDEXK-like_dom_sf"/>
</dbReference>
<proteinExistence type="predicted"/>
<dbReference type="Gene3D" id="3.90.320.10">
    <property type="match status" value="1"/>
</dbReference>
<protein>
    <submittedName>
        <fullName evidence="2">Exonuclease VIII</fullName>
    </submittedName>
</protein>
<evidence type="ECO:0000259" key="1">
    <source>
        <dbReference type="Pfam" id="PF12684"/>
    </source>
</evidence>
<keyword evidence="3" id="KW-1185">Reference proteome</keyword>
<feature type="domain" description="Putative exodeoxyribonuclease 8 PDDEXK-like" evidence="1">
    <location>
        <begin position="22"/>
        <end position="265"/>
    </location>
</feature>
<accession>A0A2S1GN45</accession>
<keyword evidence="2" id="KW-0540">Nuclease</keyword>
<dbReference type="InterPro" id="IPR024432">
    <property type="entry name" value="Put_RecE_PDDEXK-like_dom"/>
</dbReference>